<accession>B1I6I6</accession>
<evidence type="ECO:0000256" key="6">
    <source>
        <dbReference type="ARBA" id="ARBA00023136"/>
    </source>
</evidence>
<keyword evidence="5 7" id="KW-1133">Transmembrane helix</keyword>
<dbReference type="InterPro" id="IPR050601">
    <property type="entry name" value="CPA3_antiporter_subunitC"/>
</dbReference>
<evidence type="ECO:0000256" key="1">
    <source>
        <dbReference type="ARBA" id="ARBA00004651"/>
    </source>
</evidence>
<dbReference type="HOGENOM" id="CLU_082058_2_0_9"/>
<keyword evidence="8" id="KW-0830">Ubiquinone</keyword>
<protein>
    <submittedName>
        <fullName evidence="8">NADH-ubiquinone oxidoreductase, chain 4L</fullName>
    </submittedName>
</protein>
<dbReference type="PANTHER" id="PTHR34583">
    <property type="entry name" value="ANTIPORTER SUBUNIT MNHC2-RELATED"/>
    <property type="match status" value="1"/>
</dbReference>
<evidence type="ECO:0000256" key="2">
    <source>
        <dbReference type="ARBA" id="ARBA00010388"/>
    </source>
</evidence>
<proteinExistence type="inferred from homology"/>
<reference evidence="9" key="1">
    <citation type="submission" date="2007-10" db="EMBL/GenBank/DDBJ databases">
        <title>Complete sequence of chromosome of Desulforudis audaxviator MP104C.</title>
        <authorList>
            <person name="Copeland A."/>
            <person name="Lucas S."/>
            <person name="Lapidus A."/>
            <person name="Barry K."/>
            <person name="Glavina del Rio T."/>
            <person name="Dalin E."/>
            <person name="Tice H."/>
            <person name="Bruce D."/>
            <person name="Pitluck S."/>
            <person name="Lowry S.R."/>
            <person name="Larimer F."/>
            <person name="Land M.L."/>
            <person name="Hauser L."/>
            <person name="Kyrpides N."/>
            <person name="Ivanova N.N."/>
            <person name="Richardson P."/>
        </authorList>
    </citation>
    <scope>NUCLEOTIDE SEQUENCE [LARGE SCALE GENOMIC DNA]</scope>
    <source>
        <strain evidence="9">MP104C</strain>
    </source>
</reference>
<evidence type="ECO:0000313" key="9">
    <source>
        <dbReference type="Proteomes" id="UP000008544"/>
    </source>
</evidence>
<comment type="similarity">
    <text evidence="2">Belongs to the CPA3 antiporters (TC 2.A.63) subunit C family.</text>
</comment>
<reference evidence="8 9" key="2">
    <citation type="journal article" date="2008" name="Science">
        <title>Environmental genomics reveals a single-species ecosystem deep within Earth.</title>
        <authorList>
            <person name="Chivian D."/>
            <person name="Brodie E.L."/>
            <person name="Alm E.J."/>
            <person name="Culley D.E."/>
            <person name="Dehal P.S."/>
            <person name="Desantis T.Z."/>
            <person name="Gihring T.M."/>
            <person name="Lapidus A."/>
            <person name="Lin L.H."/>
            <person name="Lowry S.R."/>
            <person name="Moser D.P."/>
            <person name="Richardson P.M."/>
            <person name="Southam G."/>
            <person name="Wanger G."/>
            <person name="Pratt L.M."/>
            <person name="Andersen G.L."/>
            <person name="Hazen T.C."/>
            <person name="Brockman F.J."/>
            <person name="Arkin A.P."/>
            <person name="Onstott T.C."/>
        </authorList>
    </citation>
    <scope>NUCLEOTIDE SEQUENCE [LARGE SCALE GENOMIC DNA]</scope>
    <source>
        <strain evidence="8 9">MP104C</strain>
    </source>
</reference>
<keyword evidence="9" id="KW-1185">Reference proteome</keyword>
<gene>
    <name evidence="8" type="ordered locus">Daud_2162</name>
</gene>
<name>B1I6I6_DESAP</name>
<evidence type="ECO:0000256" key="7">
    <source>
        <dbReference type="SAM" id="Phobius"/>
    </source>
</evidence>
<sequence>MLGQYYHLLDYLASYMSWWLIGVLFLIGLYGIMVKENLLKKIMALNVMQVAVILFFLNVAQKSGATLAVLFPGAKAGAVDVYVNPLPHALMLTAIVVSLAVIGVAMALVIQVYRCYGSLEEPEVLRRMRK</sequence>
<evidence type="ECO:0000256" key="3">
    <source>
        <dbReference type="ARBA" id="ARBA00022475"/>
    </source>
</evidence>
<feature type="transmembrane region" description="Helical" evidence="7">
    <location>
        <begin position="89"/>
        <end position="110"/>
    </location>
</feature>
<dbReference type="GO" id="GO:0005886">
    <property type="term" value="C:plasma membrane"/>
    <property type="evidence" value="ECO:0007669"/>
    <property type="project" value="UniProtKB-SubCell"/>
</dbReference>
<dbReference type="RefSeq" id="WP_012303224.1">
    <property type="nucleotide sequence ID" value="NC_010424.1"/>
</dbReference>
<evidence type="ECO:0000256" key="4">
    <source>
        <dbReference type="ARBA" id="ARBA00022692"/>
    </source>
</evidence>
<dbReference type="Pfam" id="PF00420">
    <property type="entry name" value="Oxidored_q2"/>
    <property type="match status" value="1"/>
</dbReference>
<feature type="transmembrane region" description="Helical" evidence="7">
    <location>
        <begin position="12"/>
        <end position="30"/>
    </location>
</feature>
<evidence type="ECO:0000313" key="8">
    <source>
        <dbReference type="EMBL" id="ACA60649.1"/>
    </source>
</evidence>
<keyword evidence="4 7" id="KW-0812">Transmembrane</keyword>
<dbReference type="PANTHER" id="PTHR34583:SF2">
    <property type="entry name" value="ANTIPORTER SUBUNIT MNHC2-RELATED"/>
    <property type="match status" value="1"/>
</dbReference>
<keyword evidence="3" id="KW-1003">Cell membrane</keyword>
<dbReference type="AlphaFoldDB" id="B1I6I6"/>
<evidence type="ECO:0000256" key="5">
    <source>
        <dbReference type="ARBA" id="ARBA00022989"/>
    </source>
</evidence>
<dbReference type="KEGG" id="dau:Daud_2162"/>
<dbReference type="Gene3D" id="1.10.287.3510">
    <property type="match status" value="1"/>
</dbReference>
<dbReference type="EMBL" id="CP000860">
    <property type="protein sequence ID" value="ACA60649.1"/>
    <property type="molecule type" value="Genomic_DNA"/>
</dbReference>
<organism evidence="8 9">
    <name type="scientific">Desulforudis audaxviator (strain MP104C)</name>
    <dbReference type="NCBI Taxonomy" id="477974"/>
    <lineage>
        <taxon>Bacteria</taxon>
        <taxon>Bacillati</taxon>
        <taxon>Bacillota</taxon>
        <taxon>Clostridia</taxon>
        <taxon>Thermoanaerobacterales</taxon>
        <taxon>Candidatus Desulforudaceae</taxon>
        <taxon>Candidatus Desulforudis</taxon>
    </lineage>
</organism>
<dbReference type="eggNOG" id="COG1006">
    <property type="taxonomic scope" value="Bacteria"/>
</dbReference>
<comment type="subcellular location">
    <subcellularLocation>
        <location evidence="1">Cell membrane</location>
        <topology evidence="1">Multi-pass membrane protein</topology>
    </subcellularLocation>
</comment>
<dbReference type="Proteomes" id="UP000008544">
    <property type="component" value="Chromosome"/>
</dbReference>
<keyword evidence="6 7" id="KW-0472">Membrane</keyword>
<dbReference type="InterPro" id="IPR039428">
    <property type="entry name" value="NUOK/Mnh_C1-like"/>
</dbReference>
<dbReference type="STRING" id="477974.Daud_2162"/>